<keyword evidence="3" id="KW-1185">Reference proteome</keyword>
<name>A0ABT2ANQ7_9BURK</name>
<proteinExistence type="predicted"/>
<dbReference type="EMBL" id="JANUHA010000011">
    <property type="protein sequence ID" value="MCS0597879.1"/>
    <property type="molecule type" value="Genomic_DNA"/>
</dbReference>
<evidence type="ECO:0008006" key="4">
    <source>
        <dbReference type="Google" id="ProtNLM"/>
    </source>
</evidence>
<evidence type="ECO:0000313" key="3">
    <source>
        <dbReference type="Proteomes" id="UP001206572"/>
    </source>
</evidence>
<keyword evidence="1" id="KW-0472">Membrane</keyword>
<dbReference type="RefSeq" id="WP_258828900.1">
    <property type="nucleotide sequence ID" value="NZ_JANUHA010000011.1"/>
</dbReference>
<organism evidence="2 3">
    <name type="scientific">Massilia agri</name>
    <dbReference type="NCBI Taxonomy" id="1886785"/>
    <lineage>
        <taxon>Bacteria</taxon>
        <taxon>Pseudomonadati</taxon>
        <taxon>Pseudomonadota</taxon>
        <taxon>Betaproteobacteria</taxon>
        <taxon>Burkholderiales</taxon>
        <taxon>Oxalobacteraceae</taxon>
        <taxon>Telluria group</taxon>
        <taxon>Massilia</taxon>
    </lineage>
</organism>
<comment type="caution">
    <text evidence="2">The sequence shown here is derived from an EMBL/GenBank/DDBJ whole genome shotgun (WGS) entry which is preliminary data.</text>
</comment>
<evidence type="ECO:0000313" key="2">
    <source>
        <dbReference type="EMBL" id="MCS0597879.1"/>
    </source>
</evidence>
<evidence type="ECO:0000256" key="1">
    <source>
        <dbReference type="SAM" id="Phobius"/>
    </source>
</evidence>
<protein>
    <recommendedName>
        <fullName evidence="4">Type IV pilus modification protein PilV</fullName>
    </recommendedName>
</protein>
<gene>
    <name evidence="2" type="ORF">NX780_16135</name>
</gene>
<keyword evidence="1" id="KW-1133">Transmembrane helix</keyword>
<reference evidence="2 3" key="1">
    <citation type="submission" date="2022-08" db="EMBL/GenBank/DDBJ databases">
        <title>Reclassification of Massilia species as members of the genera Telluria, Duganella, Pseudoduganella, Mokoshia gen. nov. and Zemynaea gen. nov. using orthogonal and non-orthogonal genome-based approaches.</title>
        <authorList>
            <person name="Bowman J.P."/>
        </authorList>
    </citation>
    <scope>NUCLEOTIDE SEQUENCE [LARGE SCALE GENOMIC DNA]</scope>
    <source>
        <strain evidence="2 3">JCM 31661</strain>
    </source>
</reference>
<sequence>MTHPRSPFPMRARAQRGIAMLEALLAIVILAIGVIGTVGLQARSVSALADAGLRAEAAIAANKLLGVMNTDIANIGEYKVAAGAVPPARLAAWHAETTRLIPGASITVGVAAPVAVAAPSVVDIRISWRRKADTPLNTHRIVSYVAGAE</sequence>
<feature type="transmembrane region" description="Helical" evidence="1">
    <location>
        <begin position="21"/>
        <end position="40"/>
    </location>
</feature>
<accession>A0ABT2ANQ7</accession>
<feature type="transmembrane region" description="Helical" evidence="1">
    <location>
        <begin position="100"/>
        <end position="122"/>
    </location>
</feature>
<keyword evidence="1" id="KW-0812">Transmembrane</keyword>
<dbReference type="Proteomes" id="UP001206572">
    <property type="component" value="Unassembled WGS sequence"/>
</dbReference>